<accession>A0ABV5TIF2</accession>
<feature type="coiled-coil region" evidence="1">
    <location>
        <begin position="66"/>
        <end position="132"/>
    </location>
</feature>
<gene>
    <name evidence="2" type="ORF">ACFFRH_25230</name>
</gene>
<comment type="caution">
    <text evidence="2">The sequence shown here is derived from an EMBL/GenBank/DDBJ whole genome shotgun (WGS) entry which is preliminary data.</text>
</comment>
<dbReference type="EMBL" id="JBHMBS010000012">
    <property type="protein sequence ID" value="MFB9678797.1"/>
    <property type="molecule type" value="Genomic_DNA"/>
</dbReference>
<name>A0ABV5TIF2_9ACTN</name>
<organism evidence="2 3">
    <name type="scientific">Streptosporangium vulgare</name>
    <dbReference type="NCBI Taxonomy" id="46190"/>
    <lineage>
        <taxon>Bacteria</taxon>
        <taxon>Bacillati</taxon>
        <taxon>Actinomycetota</taxon>
        <taxon>Actinomycetes</taxon>
        <taxon>Streptosporangiales</taxon>
        <taxon>Streptosporangiaceae</taxon>
        <taxon>Streptosporangium</taxon>
    </lineage>
</organism>
<evidence type="ECO:0000256" key="1">
    <source>
        <dbReference type="SAM" id="Coils"/>
    </source>
</evidence>
<dbReference type="RefSeq" id="WP_386159957.1">
    <property type="nucleotide sequence ID" value="NZ_JBHMBS010000012.1"/>
</dbReference>
<evidence type="ECO:0000313" key="3">
    <source>
        <dbReference type="Proteomes" id="UP001589610"/>
    </source>
</evidence>
<keyword evidence="1" id="KW-0175">Coiled coil</keyword>
<dbReference type="Gene3D" id="1.20.5.110">
    <property type="match status" value="1"/>
</dbReference>
<evidence type="ECO:0008006" key="4">
    <source>
        <dbReference type="Google" id="ProtNLM"/>
    </source>
</evidence>
<protein>
    <recommendedName>
        <fullName evidence="4">DUF1640 domain-containing protein</fullName>
    </recommendedName>
</protein>
<evidence type="ECO:0000313" key="2">
    <source>
        <dbReference type="EMBL" id="MFB9678797.1"/>
    </source>
</evidence>
<keyword evidence="3" id="KW-1185">Reference proteome</keyword>
<sequence length="141" mass="16016">MPDVATRSTVQRVTDLEAWAFRTGKDLADIKETLHDLPKIIREEVMTYTAPMFEEVMNRMATKEDLSALSTKVDGLEGKVDNLDAKVDSLEVKMDARMDSFEGRMKSMEGRMESFEGRMESFEGRMESVEGKLDLILAKLD</sequence>
<dbReference type="SUPFAM" id="SSF57997">
    <property type="entry name" value="Tropomyosin"/>
    <property type="match status" value="1"/>
</dbReference>
<reference evidence="2 3" key="1">
    <citation type="submission" date="2024-09" db="EMBL/GenBank/DDBJ databases">
        <authorList>
            <person name="Sun Q."/>
            <person name="Mori K."/>
        </authorList>
    </citation>
    <scope>NUCLEOTIDE SEQUENCE [LARGE SCALE GENOMIC DNA]</scope>
    <source>
        <strain evidence="2 3">JCM 3028</strain>
    </source>
</reference>
<dbReference type="Proteomes" id="UP001589610">
    <property type="component" value="Unassembled WGS sequence"/>
</dbReference>
<proteinExistence type="predicted"/>
<dbReference type="Gene3D" id="1.20.1270.70">
    <property type="entry name" value="Designed single chain three-helix bundle"/>
    <property type="match status" value="1"/>
</dbReference>